<reference evidence="2 3" key="1">
    <citation type="submission" date="2020-08" db="EMBL/GenBank/DDBJ databases">
        <title>Genomic Encyclopedia of Type Strains, Phase IV (KMG-IV): sequencing the most valuable type-strain genomes for metagenomic binning, comparative biology and taxonomic classification.</title>
        <authorList>
            <person name="Goeker M."/>
        </authorList>
    </citation>
    <scope>NUCLEOTIDE SEQUENCE [LARGE SCALE GENOMIC DNA]</scope>
    <source>
        <strain evidence="2 3">DSM 23447</strain>
    </source>
</reference>
<dbReference type="InterPro" id="IPR029052">
    <property type="entry name" value="Metallo-depent_PP-like"/>
</dbReference>
<accession>A0A7W6IIR2</accession>
<comment type="caution">
    <text evidence="2">The sequence shown here is derived from an EMBL/GenBank/DDBJ whole genome shotgun (WGS) entry which is preliminary data.</text>
</comment>
<dbReference type="AlphaFoldDB" id="A0A7W6IIR2"/>
<dbReference type="InterPro" id="IPR004843">
    <property type="entry name" value="Calcineurin-like_PHP"/>
</dbReference>
<dbReference type="GO" id="GO:0016787">
    <property type="term" value="F:hydrolase activity"/>
    <property type="evidence" value="ECO:0007669"/>
    <property type="project" value="InterPro"/>
</dbReference>
<dbReference type="SUPFAM" id="SSF56300">
    <property type="entry name" value="Metallo-dependent phosphatases"/>
    <property type="match status" value="1"/>
</dbReference>
<gene>
    <name evidence="2" type="ORF">GGR20_000006</name>
</gene>
<name>A0A7W6IIR2_9HYPH</name>
<evidence type="ECO:0000313" key="3">
    <source>
        <dbReference type="Proteomes" id="UP000547011"/>
    </source>
</evidence>
<evidence type="ECO:0000259" key="1">
    <source>
        <dbReference type="Pfam" id="PF00149"/>
    </source>
</evidence>
<dbReference type="Proteomes" id="UP000547011">
    <property type="component" value="Unassembled WGS sequence"/>
</dbReference>
<dbReference type="PANTHER" id="PTHR37844">
    <property type="entry name" value="SER/THR PROTEIN PHOSPHATASE SUPERFAMILY (AFU_ORTHOLOGUE AFUA_1G14840)"/>
    <property type="match status" value="1"/>
</dbReference>
<keyword evidence="3" id="KW-1185">Reference proteome</keyword>
<dbReference type="EMBL" id="JACIEW010000001">
    <property type="protein sequence ID" value="MBB4050388.1"/>
    <property type="molecule type" value="Genomic_DNA"/>
</dbReference>
<dbReference type="PANTHER" id="PTHR37844:SF2">
    <property type="entry name" value="SER_THR PROTEIN PHOSPHATASE SUPERFAMILY (AFU_ORTHOLOGUE AFUA_1G14840)"/>
    <property type="match status" value="1"/>
</dbReference>
<dbReference type="Pfam" id="PF00149">
    <property type="entry name" value="Metallophos"/>
    <property type="match status" value="1"/>
</dbReference>
<sequence length="251" mass="27331">MVSVWIPSKLGTDAAIEPGETPFHDLMVVAGDVSDGPDNVVAKLVTLYDQTKKPILFVPGNRDFSGARLQAGEFHHLPAEIIVLETGSSAFFGGVRFIGSTLWTDFELTGTEYASQKWAIAAMPEYFSVRHSCEDRLIRPIDTADEHMRDKAKVARALSHPHQGATVVVTHHAPSIRSLPEEVQYDISCAAFASNLEPLIERYQPALWIHAPIYADADYRIGSTRVVSSGGGCFSKADPAEPGEELVIALS</sequence>
<dbReference type="Gene3D" id="3.60.21.10">
    <property type="match status" value="1"/>
</dbReference>
<protein>
    <submittedName>
        <fullName evidence="2">Icc-related predicted phosphoesterase</fullName>
    </submittedName>
</protein>
<evidence type="ECO:0000313" key="2">
    <source>
        <dbReference type="EMBL" id="MBB4050388.1"/>
    </source>
</evidence>
<proteinExistence type="predicted"/>
<organism evidence="2 3">
    <name type="scientific">Devosia subaequoris</name>
    <dbReference type="NCBI Taxonomy" id="395930"/>
    <lineage>
        <taxon>Bacteria</taxon>
        <taxon>Pseudomonadati</taxon>
        <taxon>Pseudomonadota</taxon>
        <taxon>Alphaproteobacteria</taxon>
        <taxon>Hyphomicrobiales</taxon>
        <taxon>Devosiaceae</taxon>
        <taxon>Devosia</taxon>
    </lineage>
</organism>
<feature type="domain" description="Calcineurin-like phosphoesterase" evidence="1">
    <location>
        <begin position="24"/>
        <end position="210"/>
    </location>
</feature>
<dbReference type="RefSeq" id="WP_183309218.1">
    <property type="nucleotide sequence ID" value="NZ_JACIEW010000001.1"/>
</dbReference>